<gene>
    <name evidence="7" type="ORF">PCC79_01355</name>
</gene>
<comment type="subcellular location">
    <subcellularLocation>
        <location evidence="1">Membrane</location>
        <topology evidence="1">Multi-pass membrane protein</topology>
    </subcellularLocation>
</comment>
<evidence type="ECO:0000256" key="1">
    <source>
        <dbReference type="ARBA" id="ARBA00004141"/>
    </source>
</evidence>
<evidence type="ECO:0000256" key="2">
    <source>
        <dbReference type="ARBA" id="ARBA00022692"/>
    </source>
</evidence>
<evidence type="ECO:0000256" key="5">
    <source>
        <dbReference type="SAM" id="MobiDB-lite"/>
    </source>
</evidence>
<evidence type="ECO:0000313" key="7">
    <source>
        <dbReference type="EMBL" id="WZW98888.1"/>
    </source>
</evidence>
<keyword evidence="4 6" id="KW-0472">Membrane</keyword>
<dbReference type="PANTHER" id="PTHR30520:SF2">
    <property type="entry name" value="INNER MEMBRANE PROTEIN YFDC"/>
    <property type="match status" value="1"/>
</dbReference>
<proteinExistence type="predicted"/>
<keyword evidence="3 6" id="KW-1133">Transmembrane helix</keyword>
<feature type="transmembrane region" description="Helical" evidence="6">
    <location>
        <begin position="241"/>
        <end position="266"/>
    </location>
</feature>
<feature type="region of interest" description="Disordered" evidence="5">
    <location>
        <begin position="1"/>
        <end position="23"/>
    </location>
</feature>
<reference evidence="7 8" key="1">
    <citation type="journal article" date="2023" name="Environ Microbiome">
        <title>A coral-associated actinobacterium mitigates coral bleaching under heat stress.</title>
        <authorList>
            <person name="Li J."/>
            <person name="Zou Y."/>
            <person name="Li Q."/>
            <person name="Zhang J."/>
            <person name="Bourne D.G."/>
            <person name="Lyu Y."/>
            <person name="Liu C."/>
            <person name="Zhang S."/>
        </authorList>
    </citation>
    <scope>NUCLEOTIDE SEQUENCE [LARGE SCALE GENOMIC DNA]</scope>
    <source>
        <strain evidence="7 8">SCSIO 13291</strain>
    </source>
</reference>
<evidence type="ECO:0000313" key="8">
    <source>
        <dbReference type="Proteomes" id="UP001434337"/>
    </source>
</evidence>
<dbReference type="EMBL" id="CP115965">
    <property type="protein sequence ID" value="WZW98888.1"/>
    <property type="molecule type" value="Genomic_DNA"/>
</dbReference>
<dbReference type="Pfam" id="PF01226">
    <property type="entry name" value="Form_Nir_trans"/>
    <property type="match status" value="1"/>
</dbReference>
<feature type="transmembrane region" description="Helical" evidence="6">
    <location>
        <begin position="170"/>
        <end position="188"/>
    </location>
</feature>
<dbReference type="InterPro" id="IPR023271">
    <property type="entry name" value="Aquaporin-like"/>
</dbReference>
<evidence type="ECO:0000256" key="4">
    <source>
        <dbReference type="ARBA" id="ARBA00023136"/>
    </source>
</evidence>
<organism evidence="7 8">
    <name type="scientific">Propioniciclava soli</name>
    <dbReference type="NCBI Taxonomy" id="2775081"/>
    <lineage>
        <taxon>Bacteria</taxon>
        <taxon>Bacillati</taxon>
        <taxon>Actinomycetota</taxon>
        <taxon>Actinomycetes</taxon>
        <taxon>Propionibacteriales</taxon>
        <taxon>Propionibacteriaceae</taxon>
        <taxon>Propioniciclava</taxon>
    </lineage>
</organism>
<dbReference type="Proteomes" id="UP001434337">
    <property type="component" value="Chromosome"/>
</dbReference>
<keyword evidence="2 6" id="KW-0812">Transmembrane</keyword>
<accession>A0ABZ3C7Y6</accession>
<protein>
    <submittedName>
        <fullName evidence="7">Formate/nitrite transporter family protein</fullName>
    </submittedName>
</protein>
<dbReference type="InterPro" id="IPR000292">
    <property type="entry name" value="For/NO2_transpt"/>
</dbReference>
<evidence type="ECO:0000256" key="3">
    <source>
        <dbReference type="ARBA" id="ARBA00022989"/>
    </source>
</evidence>
<dbReference type="Gene3D" id="1.20.1080.10">
    <property type="entry name" value="Glycerol uptake facilitator protein"/>
    <property type="match status" value="1"/>
</dbReference>
<name>A0ABZ3C7Y6_9ACTN</name>
<dbReference type="PANTHER" id="PTHR30520">
    <property type="entry name" value="FORMATE TRANSPORTER-RELATED"/>
    <property type="match status" value="1"/>
</dbReference>
<feature type="transmembrane region" description="Helical" evidence="6">
    <location>
        <begin position="127"/>
        <end position="150"/>
    </location>
</feature>
<feature type="compositionally biased region" description="Basic and acidic residues" evidence="5">
    <location>
        <begin position="1"/>
        <end position="21"/>
    </location>
</feature>
<dbReference type="RefSeq" id="WP_232548765.1">
    <property type="nucleotide sequence ID" value="NZ_CP115965.1"/>
</dbReference>
<feature type="transmembrane region" description="Helical" evidence="6">
    <location>
        <begin position="52"/>
        <end position="74"/>
    </location>
</feature>
<keyword evidence="8" id="KW-1185">Reference proteome</keyword>
<sequence>MTDLNVLHDDGDPEQRRREYGDSDAPVEDALVAEARDTALTGAERLNRTWRALVVTGLFGGIDIGLGIMAMVLVKDATGSQLLAGMAFGVGLIALKMAHSELFTEEFLMPINAIVAGQGTLLQLARLWLVTLLANLAGGWFFTWLLVIAFPHYHDVFISTAEAYVVDRPWPAAVALAVLAGSTITLITRMQQGTDNDVAGMVMALISGMLVVGMGMLHGALNSIIMFAAMHAGWDYSYADWLAWFAWVIPANMVGGLLIITIPRLVRVGELLLAIRRGELALQPDDSNAQAR</sequence>
<feature type="transmembrane region" description="Helical" evidence="6">
    <location>
        <begin position="200"/>
        <end position="221"/>
    </location>
</feature>
<feature type="transmembrane region" description="Helical" evidence="6">
    <location>
        <begin position="80"/>
        <end position="98"/>
    </location>
</feature>
<evidence type="ECO:0000256" key="6">
    <source>
        <dbReference type="SAM" id="Phobius"/>
    </source>
</evidence>